<organism evidence="4 5">
    <name type="scientific">Cynara cardunculus var. scolymus</name>
    <name type="common">Globe artichoke</name>
    <name type="synonym">Cynara scolymus</name>
    <dbReference type="NCBI Taxonomy" id="59895"/>
    <lineage>
        <taxon>Eukaryota</taxon>
        <taxon>Viridiplantae</taxon>
        <taxon>Streptophyta</taxon>
        <taxon>Embryophyta</taxon>
        <taxon>Tracheophyta</taxon>
        <taxon>Spermatophyta</taxon>
        <taxon>Magnoliopsida</taxon>
        <taxon>eudicotyledons</taxon>
        <taxon>Gunneridae</taxon>
        <taxon>Pentapetalae</taxon>
        <taxon>asterids</taxon>
        <taxon>campanulids</taxon>
        <taxon>Asterales</taxon>
        <taxon>Asteraceae</taxon>
        <taxon>Carduoideae</taxon>
        <taxon>Cardueae</taxon>
        <taxon>Carduinae</taxon>
        <taxon>Cynara</taxon>
    </lineage>
</organism>
<feature type="repeat" description="PPR" evidence="3">
    <location>
        <begin position="209"/>
        <end position="239"/>
    </location>
</feature>
<keyword evidence="5" id="KW-1185">Reference proteome</keyword>
<dbReference type="Pfam" id="PF12854">
    <property type="entry name" value="PPR_1"/>
    <property type="match status" value="1"/>
</dbReference>
<dbReference type="STRING" id="59895.A0A118JRX1"/>
<evidence type="ECO:0000313" key="4">
    <source>
        <dbReference type="EMBL" id="KVH87521.1"/>
    </source>
</evidence>
<dbReference type="Pfam" id="PF13041">
    <property type="entry name" value="PPR_2"/>
    <property type="match status" value="2"/>
</dbReference>
<dbReference type="FunFam" id="1.25.40.10:FF:000334">
    <property type="entry name" value="Pentatricopeptide repeat-containing protein"/>
    <property type="match status" value="1"/>
</dbReference>
<sequence length="486" mass="55274">MSRGGTVREVERRILTHLHGRRSRIHLTQIHAHFLRHHLHQSNHILSHFVSVCGSLRKMDYAHLVFLQAQHPNILLYNSMIKGYSLSPPFQTSLHLFCTMKKHGIWPDEFTFAPILKSCSNLCDVRFGQTVHAQLVSLGFHCFSAIRVGIVEFYANCEKMDNAKKVFDEMRDRDVIVWNLMIHGYCKTGKVDTGYSLFKEMKERSVVSWNTMLSCLARSGRDAEALKLFYEMRDSSFEPDEATVITMLPVCARLGEDNIGQWIHSYAKSSKLYQNHVSVGNALVDFYCKRGLWDAAFMVFDEMPLKNVVSWNTMISGLAFNGNGEKGLALFDEMIKNRLNPNESTFIGVLTCCVHSGLVQRGRDLFGSMVSNHQLEPKLEHYGCMVDLLGRGGSVKEAYDLVKSMPMKPNGALWGALLSCCRNHGYLEVAEVAVKELMVLEPWNSGNYVLLSNIYAENGKWDEVEKVRVLMMESKIEKTPGQSFIR</sequence>
<dbReference type="Pfam" id="PF01535">
    <property type="entry name" value="PPR"/>
    <property type="match status" value="2"/>
</dbReference>
<dbReference type="EMBL" id="LEKV01006111">
    <property type="protein sequence ID" value="KVH87521.1"/>
    <property type="molecule type" value="Genomic_DNA"/>
</dbReference>
<dbReference type="PROSITE" id="PS51375">
    <property type="entry name" value="PPR"/>
    <property type="match status" value="4"/>
</dbReference>
<dbReference type="Pfam" id="PF20431">
    <property type="entry name" value="E_motif"/>
    <property type="match status" value="1"/>
</dbReference>
<feature type="repeat" description="PPR" evidence="3">
    <location>
        <begin position="174"/>
        <end position="208"/>
    </location>
</feature>
<gene>
    <name evidence="4" type="ORF">Ccrd_025219</name>
</gene>
<comment type="caution">
    <text evidence="4">The sequence shown here is derived from an EMBL/GenBank/DDBJ whole genome shotgun (WGS) entry which is preliminary data.</text>
</comment>
<evidence type="ECO:0000256" key="1">
    <source>
        <dbReference type="ARBA" id="ARBA00022737"/>
    </source>
</evidence>
<comment type="similarity">
    <text evidence="2">Belongs to the PPR family. PCMP-E subfamily.</text>
</comment>
<dbReference type="PANTHER" id="PTHR47926">
    <property type="entry name" value="PENTATRICOPEPTIDE REPEAT-CONTAINING PROTEIN"/>
    <property type="match status" value="1"/>
</dbReference>
<dbReference type="InterPro" id="IPR046848">
    <property type="entry name" value="E_motif"/>
</dbReference>
<dbReference type="PANTHER" id="PTHR47926:SF540">
    <property type="entry name" value="PENTATRICOPEPTIDE REPEAT-CONTAINING PROTEIN"/>
    <property type="match status" value="1"/>
</dbReference>
<feature type="repeat" description="PPR" evidence="3">
    <location>
        <begin position="73"/>
        <end position="107"/>
    </location>
</feature>
<protein>
    <submittedName>
        <fullName evidence="4">Pentatricopeptide repeat-containing protein</fullName>
    </submittedName>
</protein>
<dbReference type="FunFam" id="1.25.40.10:FF:000921">
    <property type="entry name" value="Pentatricopeptide repeat-containing protein At5g48910"/>
    <property type="match status" value="1"/>
</dbReference>
<accession>A0A118JRX1</accession>
<evidence type="ECO:0000256" key="2">
    <source>
        <dbReference type="ARBA" id="ARBA00061659"/>
    </source>
</evidence>
<dbReference type="Proteomes" id="UP000243975">
    <property type="component" value="Unassembled WGS sequence"/>
</dbReference>
<dbReference type="OMA" id="TCCAHAG"/>
<dbReference type="GO" id="GO:0003723">
    <property type="term" value="F:RNA binding"/>
    <property type="evidence" value="ECO:0007669"/>
    <property type="project" value="InterPro"/>
</dbReference>
<evidence type="ECO:0000313" key="5">
    <source>
        <dbReference type="Proteomes" id="UP000243975"/>
    </source>
</evidence>
<keyword evidence="1" id="KW-0677">Repeat</keyword>
<dbReference type="Gene3D" id="1.25.40.10">
    <property type="entry name" value="Tetratricopeptide repeat domain"/>
    <property type="match status" value="4"/>
</dbReference>
<dbReference type="InterPro" id="IPR002885">
    <property type="entry name" value="PPR_rpt"/>
</dbReference>
<dbReference type="InterPro" id="IPR046960">
    <property type="entry name" value="PPR_At4g14850-like_plant"/>
</dbReference>
<dbReference type="AlphaFoldDB" id="A0A118JRX1"/>
<proteinExistence type="inferred from homology"/>
<dbReference type="NCBIfam" id="TIGR00756">
    <property type="entry name" value="PPR"/>
    <property type="match status" value="4"/>
</dbReference>
<dbReference type="Gramene" id="KVH87521">
    <property type="protein sequence ID" value="KVH87521"/>
    <property type="gene ID" value="Ccrd_025219"/>
</dbReference>
<dbReference type="GO" id="GO:0009451">
    <property type="term" value="P:RNA modification"/>
    <property type="evidence" value="ECO:0007669"/>
    <property type="project" value="InterPro"/>
</dbReference>
<name>A0A118JRX1_CYNCS</name>
<feature type="repeat" description="PPR" evidence="3">
    <location>
        <begin position="307"/>
        <end position="341"/>
    </location>
</feature>
<reference evidence="4 5" key="1">
    <citation type="journal article" date="2016" name="Sci. Rep.">
        <title>The genome sequence of the outbreeding globe artichoke constructed de novo incorporating a phase-aware low-pass sequencing strategy of F1 progeny.</title>
        <authorList>
            <person name="Scaglione D."/>
            <person name="Reyes-Chin-Wo S."/>
            <person name="Acquadro A."/>
            <person name="Froenicke L."/>
            <person name="Portis E."/>
            <person name="Beitel C."/>
            <person name="Tirone M."/>
            <person name="Mauro R."/>
            <person name="Lo Monaco A."/>
            <person name="Mauromicale G."/>
            <person name="Faccioli P."/>
            <person name="Cattivelli L."/>
            <person name="Rieseberg L."/>
            <person name="Michelmore R."/>
            <person name="Lanteri S."/>
        </authorList>
    </citation>
    <scope>NUCLEOTIDE SEQUENCE [LARGE SCALE GENOMIC DNA]</scope>
    <source>
        <strain evidence="4">2C</strain>
    </source>
</reference>
<evidence type="ECO:0000256" key="3">
    <source>
        <dbReference type="PROSITE-ProRule" id="PRU00708"/>
    </source>
</evidence>
<dbReference type="OrthoDB" id="185373at2759"/>
<dbReference type="InterPro" id="IPR011990">
    <property type="entry name" value="TPR-like_helical_dom_sf"/>
</dbReference>